<feature type="region of interest" description="Disordered" evidence="1">
    <location>
        <begin position="301"/>
        <end position="399"/>
    </location>
</feature>
<feature type="compositionally biased region" description="Pro residues" evidence="1">
    <location>
        <begin position="368"/>
        <end position="378"/>
    </location>
</feature>
<evidence type="ECO:0000313" key="3">
    <source>
        <dbReference type="EMBL" id="GGZ84310.1"/>
    </source>
</evidence>
<feature type="compositionally biased region" description="Pro residues" evidence="1">
    <location>
        <begin position="615"/>
        <end position="625"/>
    </location>
</feature>
<feature type="compositionally biased region" description="Low complexity" evidence="1">
    <location>
        <begin position="429"/>
        <end position="456"/>
    </location>
</feature>
<proteinExistence type="predicted"/>
<feature type="region of interest" description="Disordered" evidence="1">
    <location>
        <begin position="1"/>
        <end position="21"/>
    </location>
</feature>
<reference evidence="3" key="2">
    <citation type="submission" date="2020-09" db="EMBL/GenBank/DDBJ databases">
        <authorList>
            <person name="Sun Q."/>
            <person name="Ohkuma M."/>
        </authorList>
    </citation>
    <scope>NUCLEOTIDE SEQUENCE</scope>
    <source>
        <strain evidence="3">JCM 5016</strain>
    </source>
</reference>
<gene>
    <name evidence="3" type="ORF">GCM10010389_23140</name>
</gene>
<reference evidence="3" key="1">
    <citation type="journal article" date="2014" name="Int. J. Syst. Evol. Microbiol.">
        <title>Complete genome sequence of Corynebacterium casei LMG S-19264T (=DSM 44701T), isolated from a smear-ripened cheese.</title>
        <authorList>
            <consortium name="US DOE Joint Genome Institute (JGI-PGF)"/>
            <person name="Walter F."/>
            <person name="Albersmeier A."/>
            <person name="Kalinowski J."/>
            <person name="Ruckert C."/>
        </authorList>
    </citation>
    <scope>NUCLEOTIDE SEQUENCE</scope>
    <source>
        <strain evidence="3">JCM 5016</strain>
    </source>
</reference>
<feature type="compositionally biased region" description="Pro residues" evidence="1">
    <location>
        <begin position="331"/>
        <end position="340"/>
    </location>
</feature>
<feature type="region of interest" description="Disordered" evidence="1">
    <location>
        <begin position="605"/>
        <end position="654"/>
    </location>
</feature>
<sequence length="706" mass="73897">MHDAGLSNSPETGSSGASGHRFEVTDEQLSAELRKWTGATPAPRPVGELLDRHWEAAFTYARLCTDGPSAAGILTTAAFTRLFGEVLRQAGPTSSWRPHLLLAVRRIAAEWAGDHRREMLHPRLRVPGEDAEQVAARLLPPPGRRVVTQAFPRLPQPARALLWHTEVEAEPLAIPAGLLGLDEDGAHLPLRRARERLREECLQVHRELAPRADCARYARLLDVTYRRPGVGIDPDLRQHLADCAHCRDTADQLAHFVGSLGTVLAEGVLGWAAGEYLRARAEPAAPEQGPVSPQTATEALYAGGTAPGFPAASPAPEPHAPVGGESFTEPAEPPYGPAAAPPHGSAGTPYGPAAREAGPAGDVRRPLPPETHPAPPATPRGAGDLSGLPRRAGRRARRAARRRHLAVTVAAASGLVVLPLVLWSALGSSDGAGPEPAGAGASSGPASPAPSYAGSSDTSQGTLHGRLHNVASGLCVGLEGGRAVEGAEAELTSCSSGRTRQWVYEPDGLLHDVTAPRLCLDSHLGYSVRLAPCPGASRSDGKNVRYDFTLQGLLVPRWNQDLALTPAATDGSGTLVLKNRTDDPVQRWMIDTSEPDLQMAAVDWDGEPTATPAPRTTPTPRPPASTPAARTRKPSAAPATTRPAPTASASSGASCSYADPYACSWGGGYGPHGPGGGYREGGYGYGGYGGYGYGGYGYGGYGYGRR</sequence>
<evidence type="ECO:0000259" key="2">
    <source>
        <dbReference type="Pfam" id="PF00652"/>
    </source>
</evidence>
<dbReference type="Proteomes" id="UP000623010">
    <property type="component" value="Unassembled WGS sequence"/>
</dbReference>
<dbReference type="Gene3D" id="2.80.10.50">
    <property type="match status" value="1"/>
</dbReference>
<feature type="compositionally biased region" description="Polar residues" evidence="1">
    <location>
        <begin position="1"/>
        <end position="17"/>
    </location>
</feature>
<organism evidence="3 4">
    <name type="scientific">Streptomyces echinoruber</name>
    <dbReference type="NCBI Taxonomy" id="68898"/>
    <lineage>
        <taxon>Bacteria</taxon>
        <taxon>Bacillati</taxon>
        <taxon>Actinomycetota</taxon>
        <taxon>Actinomycetes</taxon>
        <taxon>Kitasatosporales</taxon>
        <taxon>Streptomycetaceae</taxon>
        <taxon>Streptomyces</taxon>
    </lineage>
</organism>
<dbReference type="AlphaFoldDB" id="A0A918VBG8"/>
<dbReference type="InterPro" id="IPR035992">
    <property type="entry name" value="Ricin_B-like_lectins"/>
</dbReference>
<accession>A0A918VBG8</accession>
<dbReference type="PROSITE" id="PS50231">
    <property type="entry name" value="RICIN_B_LECTIN"/>
    <property type="match status" value="1"/>
</dbReference>
<keyword evidence="4" id="KW-1185">Reference proteome</keyword>
<evidence type="ECO:0000256" key="1">
    <source>
        <dbReference type="SAM" id="MobiDB-lite"/>
    </source>
</evidence>
<feature type="compositionally biased region" description="Low complexity" evidence="1">
    <location>
        <begin position="626"/>
        <end position="654"/>
    </location>
</feature>
<name>A0A918VBG8_9ACTN</name>
<dbReference type="SUPFAM" id="SSF50370">
    <property type="entry name" value="Ricin B-like lectins"/>
    <property type="match status" value="1"/>
</dbReference>
<feature type="region of interest" description="Disordered" evidence="1">
    <location>
        <begin position="429"/>
        <end position="464"/>
    </location>
</feature>
<evidence type="ECO:0000313" key="4">
    <source>
        <dbReference type="Proteomes" id="UP000623010"/>
    </source>
</evidence>
<feature type="domain" description="Ricin B lectin" evidence="2">
    <location>
        <begin position="464"/>
        <end position="588"/>
    </location>
</feature>
<comment type="caution">
    <text evidence="3">The sequence shown here is derived from an EMBL/GenBank/DDBJ whole genome shotgun (WGS) entry which is preliminary data.</text>
</comment>
<dbReference type="InterPro" id="IPR000772">
    <property type="entry name" value="Ricin_B_lectin"/>
</dbReference>
<dbReference type="Pfam" id="PF00652">
    <property type="entry name" value="Ricin_B_lectin"/>
    <property type="match status" value="1"/>
</dbReference>
<protein>
    <recommendedName>
        <fullName evidence="2">Ricin B lectin domain-containing protein</fullName>
    </recommendedName>
</protein>
<dbReference type="EMBL" id="BMWH01000006">
    <property type="protein sequence ID" value="GGZ84310.1"/>
    <property type="molecule type" value="Genomic_DNA"/>
</dbReference>